<comment type="caution">
    <text evidence="1">The sequence shown here is derived from an EMBL/GenBank/DDBJ whole genome shotgun (WGS) entry which is preliminary data.</text>
</comment>
<name>A0A2N3YF83_9MICO</name>
<dbReference type="AlphaFoldDB" id="A0A2N3YF83"/>
<accession>A0A2N3YF83</accession>
<proteinExistence type="predicted"/>
<dbReference type="SUPFAM" id="SSF55961">
    <property type="entry name" value="Bet v1-like"/>
    <property type="match status" value="1"/>
</dbReference>
<evidence type="ECO:0000313" key="1">
    <source>
        <dbReference type="EMBL" id="PKW25501.1"/>
    </source>
</evidence>
<dbReference type="Pfam" id="PF10604">
    <property type="entry name" value="Polyketide_cyc2"/>
    <property type="match status" value="1"/>
</dbReference>
<sequence length="164" mass="18082">MTDERRLHRPRVSRSVAAPAEAVWDVVRDGWQYATWVVGASRVRDVDQGWPQPGTRLHHSVGLWPATLSDTTVVEEADPPRRILLTARGWPAGEARVEIEVVADGPETCTVSIAEDASNGPGRLVPMPLRQAVILPRNRETLLRLALVAEGRYRLSRGEGTQPA</sequence>
<evidence type="ECO:0000313" key="2">
    <source>
        <dbReference type="Proteomes" id="UP000233781"/>
    </source>
</evidence>
<gene>
    <name evidence="1" type="ORF">ATL31_0293</name>
</gene>
<keyword evidence="2" id="KW-1185">Reference proteome</keyword>
<dbReference type="RefSeq" id="WP_101394206.1">
    <property type="nucleotide sequence ID" value="NZ_PJNE01000001.1"/>
</dbReference>
<protein>
    <submittedName>
        <fullName evidence="1">Polyketide cyclase/dehydrase/lipid transport protein</fullName>
    </submittedName>
</protein>
<organism evidence="1 2">
    <name type="scientific">Phycicoccus duodecadis</name>
    <dbReference type="NCBI Taxonomy" id="173053"/>
    <lineage>
        <taxon>Bacteria</taxon>
        <taxon>Bacillati</taxon>
        <taxon>Actinomycetota</taxon>
        <taxon>Actinomycetes</taxon>
        <taxon>Micrococcales</taxon>
        <taxon>Intrasporangiaceae</taxon>
        <taxon>Phycicoccus</taxon>
    </lineage>
</organism>
<dbReference type="Proteomes" id="UP000233781">
    <property type="component" value="Unassembled WGS sequence"/>
</dbReference>
<dbReference type="InterPro" id="IPR019587">
    <property type="entry name" value="Polyketide_cyclase/dehydratase"/>
</dbReference>
<dbReference type="Gene3D" id="3.30.530.20">
    <property type="match status" value="1"/>
</dbReference>
<reference evidence="1 2" key="1">
    <citation type="submission" date="2017-12" db="EMBL/GenBank/DDBJ databases">
        <title>Sequencing the genomes of 1000 Actinobacteria strains.</title>
        <authorList>
            <person name="Klenk H.-P."/>
        </authorList>
    </citation>
    <scope>NUCLEOTIDE SEQUENCE [LARGE SCALE GENOMIC DNA]</scope>
    <source>
        <strain evidence="1 2">DSM 12806</strain>
    </source>
</reference>
<dbReference type="CDD" id="cd07812">
    <property type="entry name" value="SRPBCC"/>
    <property type="match status" value="1"/>
</dbReference>
<dbReference type="InterPro" id="IPR023393">
    <property type="entry name" value="START-like_dom_sf"/>
</dbReference>
<dbReference type="EMBL" id="PJNE01000001">
    <property type="protein sequence ID" value="PKW25501.1"/>
    <property type="molecule type" value="Genomic_DNA"/>
</dbReference>
<dbReference type="OrthoDB" id="4483486at2"/>